<feature type="coiled-coil region" evidence="1">
    <location>
        <begin position="481"/>
        <end position="536"/>
    </location>
</feature>
<feature type="region of interest" description="Disordered" evidence="2">
    <location>
        <begin position="277"/>
        <end position="318"/>
    </location>
</feature>
<keyword evidence="4" id="KW-1185">Reference proteome</keyword>
<evidence type="ECO:0000313" key="4">
    <source>
        <dbReference type="Proteomes" id="UP000031737"/>
    </source>
</evidence>
<dbReference type="AlphaFoldDB" id="A0A061J2S2"/>
<keyword evidence="1" id="KW-0175">Coiled coil</keyword>
<organism evidence="3 4">
    <name type="scientific">Trypanosoma rangeli SC58</name>
    <dbReference type="NCBI Taxonomy" id="429131"/>
    <lineage>
        <taxon>Eukaryota</taxon>
        <taxon>Discoba</taxon>
        <taxon>Euglenozoa</taxon>
        <taxon>Kinetoplastea</taxon>
        <taxon>Metakinetoplastina</taxon>
        <taxon>Trypanosomatida</taxon>
        <taxon>Trypanosomatidae</taxon>
        <taxon>Trypanosoma</taxon>
        <taxon>Herpetosoma</taxon>
    </lineage>
</organism>
<proteinExistence type="predicted"/>
<name>A0A061J2S2_TRYRA</name>
<dbReference type="Proteomes" id="UP000031737">
    <property type="component" value="Unassembled WGS sequence"/>
</dbReference>
<evidence type="ECO:0008006" key="5">
    <source>
        <dbReference type="Google" id="ProtNLM"/>
    </source>
</evidence>
<comment type="caution">
    <text evidence="3">The sequence shown here is derived from an EMBL/GenBank/DDBJ whole genome shotgun (WGS) entry which is preliminary data.</text>
</comment>
<protein>
    <recommendedName>
        <fullName evidence="5">Kinesin motor domain-containing protein</fullName>
    </recommendedName>
</protein>
<evidence type="ECO:0000313" key="3">
    <source>
        <dbReference type="EMBL" id="ESL08436.1"/>
    </source>
</evidence>
<dbReference type="OrthoDB" id="244294at2759"/>
<evidence type="ECO:0000256" key="1">
    <source>
        <dbReference type="SAM" id="Coils"/>
    </source>
</evidence>
<sequence length="829" mass="90902">METTLRTLCIIPHEARDDEFFDAVFEDGVRAFSQGRLHSLFFSHVLSPAHDIAGHVVGPLLNKVRQGGSAALIVALPEDETNGVSETSAGATSGEKLGVSLELYTHLLPLLFRSAERCCFARVSAITFSVKEKKLHDLLQRCEVRSERDAQYQLIEREGSSSKWGAIVNLLHDRHEQLEQGGILPLESVVVVRVELEGYGTAVLAEVGCGQKTLDQLTLFLRSGGVCGSKTYPPRGLLSCSLRDMAPPAALVHVVGIPDPPLAPRNSMRLLRFMSSMSRPPAAESTEVSLQTHGAPQPRKPQQGDPTSLSPAYPSPVEAADAKPVVAGAAGASRKPVRSHAWMGELFVDPSQCAHALSHRQSATSTPTWDWGTTRPEPPCSDIARATLSCATATLVKDALVDEDVPRVSREQTLVNRTTTLDRTNRELTEALVATKAEIKHLQGLQQSFQEALRQKQDTILSLTASSEKMRQDNVDYAKLVPRLLRKVKGLEKENDTLQQTLKERESQSSELQESNRRLRAELQRLQREMKGMTKKETQRLREKALIRIGTNNGAKRTVEKVSGRATSPKHVRSVAVSPMPNASRRSTSGGAAEKEGESGSTLLGAIEELRRRNTALETEVQTLRRGRTATDGHVGDHAKGAAVEAGEQGVMFAACEAMRDQLCRLTDELHRAYEENERLRRLVTDRSLVSSHSPATVRDDVVSVVAASLMAGCESLCAQLKHMEMEVRRKETEGATQTLTGSVFREHVEAVTALEAAVRDIDGRRYRGAESYESIVPASATAADAEHLSNLLSFELERETHLRAFVPTFAQLSVATEHLKMRVFPPDS</sequence>
<dbReference type="VEuPathDB" id="TriTrypDB:TRSC58_03861"/>
<dbReference type="EMBL" id="AUPL01003861">
    <property type="protein sequence ID" value="ESL08436.1"/>
    <property type="molecule type" value="Genomic_DNA"/>
</dbReference>
<feature type="region of interest" description="Disordered" evidence="2">
    <location>
        <begin position="552"/>
        <end position="600"/>
    </location>
</feature>
<reference evidence="3 4" key="1">
    <citation type="submission" date="2013-07" db="EMBL/GenBank/DDBJ databases">
        <authorList>
            <person name="Stoco P.H."/>
            <person name="Wagner G."/>
            <person name="Gerber A."/>
            <person name="Zaha A."/>
            <person name="Thompson C."/>
            <person name="Bartholomeu D.C."/>
            <person name="Luckemeyer D.D."/>
            <person name="Bahia D."/>
            <person name="Loreto E."/>
            <person name="Prestes E.B."/>
            <person name="Lima F.M."/>
            <person name="Rodrigues-Luiz G."/>
            <person name="Vallejo G.A."/>
            <person name="Filho J.F."/>
            <person name="Monteiro K.M."/>
            <person name="Tyler K.M."/>
            <person name="de Almeida L.G."/>
            <person name="Ortiz M.F."/>
            <person name="Siervo M.A."/>
            <person name="de Moraes M.H."/>
            <person name="Cunha O.L."/>
            <person name="Mendonca-Neto R."/>
            <person name="Silva R."/>
            <person name="Teixeira S.M."/>
            <person name="Murta S.M."/>
            <person name="Sincero T.C."/>
            <person name="Mendes T.A."/>
            <person name="Urmenyi T.P."/>
            <person name="Silva V.G."/>
            <person name="da Rocha W.D."/>
            <person name="Andersson B."/>
            <person name="Romanha A.J."/>
            <person name="Steindel M."/>
            <person name="de Vasconcelos A.T."/>
            <person name="Grisard E.C."/>
        </authorList>
    </citation>
    <scope>NUCLEOTIDE SEQUENCE [LARGE SCALE GENOMIC DNA]</scope>
    <source>
        <strain evidence="3 4">SC58</strain>
    </source>
</reference>
<accession>A0A061J2S2</accession>
<gene>
    <name evidence="3" type="ORF">TRSC58_03861</name>
</gene>
<evidence type="ECO:0000256" key="2">
    <source>
        <dbReference type="SAM" id="MobiDB-lite"/>
    </source>
</evidence>